<name>A0A3R7KPE0_9STRA</name>
<dbReference type="EMBL" id="JPWU03001215">
    <property type="protein sequence ID" value="KAG2502693.1"/>
    <property type="molecule type" value="Genomic_DNA"/>
</dbReference>
<evidence type="ECO:0000256" key="3">
    <source>
        <dbReference type="ARBA" id="ARBA00023015"/>
    </source>
</evidence>
<reference evidence="7" key="3">
    <citation type="submission" date="2020-06" db="EMBL/GenBank/DDBJ databases">
        <authorList>
            <person name="Studholme D.J."/>
        </authorList>
    </citation>
    <scope>NUCLEOTIDE SEQUENCE</scope>
    <source>
        <strain evidence="7">NZFS 2646</strain>
        <strain evidence="8">NZFS 3630</strain>
    </source>
</reference>
<sequence>MNNPTMDLHDWSPGAAGAVTDKIWAQAIHSVAGRQLSLRQAAQLYGVQHSALHRLVRQHTLQHLRTPPPTPFRPSGTSSILSNSDGNRLAVATTTTPTSNSCNSKRDTDYVFPQLNTLALGHVSPKGTMVLPAVSTVSPRSLMMLASPPDCELTPELNDEVVAMLRDQFMQQSDGGYETADSRYSYDYGRLEGYANADIADVVRTIVGCNGRRPLASGFPSARWLAMFKRENDFVDVDGMRRCYSNTNNDRSVKNSFPSQLQQQQQHPRYKPRYALEQQQQLELEELERGGDQLRWLRMQQNRNYRQPAAPPPSPSLQHSPIYRRSPYSWDAVSVVRTDTGGGSLLSPPPPPRPPQSHQQVRHGQPPRQERDGVKCRRSPSLTSSNGHSDGNTSDRSYRHSNMVPPEVWESAMEAVAIHGMSLRNAAKAHGVHFAALHRRLKKRQQHKLNMPCGPNYIPFEDEAGVVRVIHARADMGVQLTFAELVDLLKRTALKHRSTVPADIATALVCKFQSRVEQSVRHLIIDWPSLPDNVLYHLGGTSGGDGNKDDVGTGSSDSGRNAELATAEPSNSNKTAPTQPYMILHL</sequence>
<feature type="compositionally biased region" description="Polar residues" evidence="5">
    <location>
        <begin position="75"/>
        <end position="86"/>
    </location>
</feature>
<feature type="region of interest" description="Disordered" evidence="5">
    <location>
        <begin position="64"/>
        <end position="86"/>
    </location>
</feature>
<feature type="region of interest" description="Disordered" evidence="5">
    <location>
        <begin position="541"/>
        <end position="579"/>
    </location>
</feature>
<evidence type="ECO:0000313" key="9">
    <source>
        <dbReference type="EMBL" id="RLN73740.1"/>
    </source>
</evidence>
<comment type="caution">
    <text evidence="9">The sequence shown here is derived from an EMBL/GenBank/DDBJ whole genome shotgun (WGS) entry which is preliminary data.</text>
</comment>
<keyword evidence="1" id="KW-0217">Developmental protein</keyword>
<dbReference type="InterPro" id="IPR051839">
    <property type="entry name" value="RD_transcriptional_regulator"/>
</dbReference>
<feature type="region of interest" description="Disordered" evidence="5">
    <location>
        <begin position="246"/>
        <end position="269"/>
    </location>
</feature>
<dbReference type="Proteomes" id="UP000785171">
    <property type="component" value="Unassembled WGS sequence"/>
</dbReference>
<evidence type="ECO:0000313" key="7">
    <source>
        <dbReference type="EMBL" id="KAG2502496.1"/>
    </source>
</evidence>
<evidence type="ECO:0000256" key="4">
    <source>
        <dbReference type="ARBA" id="ARBA00023163"/>
    </source>
</evidence>
<accession>A0A3R7KPE0</accession>
<gene>
    <name evidence="9" type="ORF">BBO99_00009265</name>
    <name evidence="7" type="ORF">JM16_009778</name>
    <name evidence="8" type="ORF">JM18_009816</name>
</gene>
<keyword evidence="2" id="KW-0597">Phosphoprotein</keyword>
<feature type="compositionally biased region" description="Polar residues" evidence="5">
    <location>
        <begin position="246"/>
        <end position="259"/>
    </location>
</feature>
<dbReference type="GO" id="GO:0003677">
    <property type="term" value="F:DNA binding"/>
    <property type="evidence" value="ECO:0007669"/>
    <property type="project" value="InterPro"/>
</dbReference>
<keyword evidence="3" id="KW-0805">Transcription regulation</keyword>
<protein>
    <recommendedName>
        <fullName evidence="6">HTH psq-type domain-containing protein</fullName>
    </recommendedName>
</protein>
<dbReference type="InterPro" id="IPR007889">
    <property type="entry name" value="HTH_Psq"/>
</dbReference>
<evidence type="ECO:0000256" key="5">
    <source>
        <dbReference type="SAM" id="MobiDB-lite"/>
    </source>
</evidence>
<dbReference type="PANTHER" id="PTHR33215">
    <property type="entry name" value="PROTEIN DISTAL ANTENNA"/>
    <property type="match status" value="1"/>
</dbReference>
<dbReference type="EMBL" id="JPWV03001198">
    <property type="protein sequence ID" value="KAG2502496.1"/>
    <property type="molecule type" value="Genomic_DNA"/>
</dbReference>
<evidence type="ECO:0000313" key="8">
    <source>
        <dbReference type="EMBL" id="KAG2502693.1"/>
    </source>
</evidence>
<keyword evidence="10" id="KW-1185">Reference proteome</keyword>
<evidence type="ECO:0000259" key="6">
    <source>
        <dbReference type="Pfam" id="PF05225"/>
    </source>
</evidence>
<dbReference type="Proteomes" id="UP000792063">
    <property type="component" value="Unassembled WGS sequence"/>
</dbReference>
<dbReference type="Gene3D" id="1.10.10.60">
    <property type="entry name" value="Homeodomain-like"/>
    <property type="match status" value="1"/>
</dbReference>
<evidence type="ECO:0000256" key="1">
    <source>
        <dbReference type="ARBA" id="ARBA00022473"/>
    </source>
</evidence>
<evidence type="ECO:0000256" key="2">
    <source>
        <dbReference type="ARBA" id="ARBA00022553"/>
    </source>
</evidence>
<dbReference type="PANTHER" id="PTHR33215:SF13">
    <property type="entry name" value="PROTEIN DISTAL ANTENNA"/>
    <property type="match status" value="1"/>
</dbReference>
<organism evidence="9 10">
    <name type="scientific">Phytophthora kernoviae</name>
    <dbReference type="NCBI Taxonomy" id="325452"/>
    <lineage>
        <taxon>Eukaryota</taxon>
        <taxon>Sar</taxon>
        <taxon>Stramenopiles</taxon>
        <taxon>Oomycota</taxon>
        <taxon>Peronosporomycetes</taxon>
        <taxon>Peronosporales</taxon>
        <taxon>Peronosporaceae</taxon>
        <taxon>Phytophthora</taxon>
    </lineage>
</organism>
<reference evidence="9 10" key="2">
    <citation type="submission" date="2018-07" db="EMBL/GenBank/DDBJ databases">
        <title>Genome sequencing of oomycete isolates from Chile give support for New Zealand origin for Phytophthora kernoviae and make available the first Nothophytophthora sp. genome.</title>
        <authorList>
            <person name="Studholme D.J."/>
            <person name="Sanfuentes E."/>
            <person name="Panda P."/>
            <person name="Hill R."/>
            <person name="Sambles C."/>
            <person name="Grant M."/>
            <person name="Williams N.M."/>
            <person name="Mcdougal R.L."/>
        </authorList>
    </citation>
    <scope>NUCLEOTIDE SEQUENCE [LARGE SCALE GENOMIC DNA]</scope>
    <source>
        <strain evidence="9">Chile4</strain>
    </source>
</reference>
<keyword evidence="4" id="KW-0804">Transcription</keyword>
<feature type="region of interest" description="Disordered" evidence="5">
    <location>
        <begin position="339"/>
        <end position="401"/>
    </location>
</feature>
<reference evidence="7" key="1">
    <citation type="journal article" date="2015" name="Genom Data">
        <title>Genome sequences of six Phytophthora species associated with forests in New Zealand.</title>
        <authorList>
            <person name="Studholme D.J."/>
            <person name="McDougal R.L."/>
            <person name="Sambles C."/>
            <person name="Hansen E."/>
            <person name="Hardy G."/>
            <person name="Grant M."/>
            <person name="Ganley R.J."/>
            <person name="Williams N.M."/>
        </authorList>
    </citation>
    <scope>NUCLEOTIDE SEQUENCE</scope>
    <source>
        <strain evidence="7">NZFS 2646</strain>
        <strain evidence="8">NZFS 3630</strain>
    </source>
</reference>
<proteinExistence type="predicted"/>
<dbReference type="Proteomes" id="UP000285624">
    <property type="component" value="Unassembled WGS sequence"/>
</dbReference>
<feature type="compositionally biased region" description="Polar residues" evidence="5">
    <location>
        <begin position="568"/>
        <end position="578"/>
    </location>
</feature>
<feature type="compositionally biased region" description="Polar residues" evidence="5">
    <location>
        <begin position="380"/>
        <end position="395"/>
    </location>
</feature>
<feature type="domain" description="HTH psq-type" evidence="6">
    <location>
        <begin position="25"/>
        <end position="59"/>
    </location>
</feature>
<dbReference type="AlphaFoldDB" id="A0A3R7KPE0"/>
<dbReference type="EMBL" id="MBDN02000677">
    <property type="protein sequence ID" value="RLN73740.1"/>
    <property type="molecule type" value="Genomic_DNA"/>
</dbReference>
<dbReference type="Pfam" id="PF05225">
    <property type="entry name" value="HTH_psq"/>
    <property type="match status" value="1"/>
</dbReference>
<evidence type="ECO:0000313" key="10">
    <source>
        <dbReference type="Proteomes" id="UP000285624"/>
    </source>
</evidence>